<dbReference type="InterPro" id="IPR021851">
    <property type="entry name" value="DUF3455"/>
</dbReference>
<evidence type="ECO:0008006" key="4">
    <source>
        <dbReference type="Google" id="ProtNLM"/>
    </source>
</evidence>
<protein>
    <recommendedName>
        <fullName evidence="4">Malate dehydrogenase</fullName>
    </recommendedName>
</protein>
<dbReference type="AlphaFoldDB" id="A0A6A4I3Y6"/>
<organism evidence="2 3">
    <name type="scientific">Gymnopus androsaceus JB14</name>
    <dbReference type="NCBI Taxonomy" id="1447944"/>
    <lineage>
        <taxon>Eukaryota</taxon>
        <taxon>Fungi</taxon>
        <taxon>Dikarya</taxon>
        <taxon>Basidiomycota</taxon>
        <taxon>Agaricomycotina</taxon>
        <taxon>Agaricomycetes</taxon>
        <taxon>Agaricomycetidae</taxon>
        <taxon>Agaricales</taxon>
        <taxon>Marasmiineae</taxon>
        <taxon>Omphalotaceae</taxon>
        <taxon>Gymnopus</taxon>
    </lineage>
</organism>
<dbReference type="OrthoDB" id="1859733at2759"/>
<dbReference type="Pfam" id="PF11937">
    <property type="entry name" value="DUF3455"/>
    <property type="match status" value="1"/>
</dbReference>
<sequence>MIFPFSSSAVTYATLTILLGLVSASPSQTSRQWASRSDSSSSFCSVSAAVVDTRGHGLPFPQYNVTQIGLGIGTQNYSCSSAGTYTSIGALAELFDISCEYGTAAFRTLPAESYRIWSAAPVYNTVSDIIDILHAIGGTSSSTVPAILGEHYFVPNPSGSGLSPKWDFTSEAFAGNDMAFVIAKGAGDIPSPLGSENVDWLYLTNVEGELAHEVYRIDTFGGQPPKTVSGREQSFSVDANLWARMLMELHSTQCTPGSSPIVVKYTALYCK</sequence>
<dbReference type="EMBL" id="ML769415">
    <property type="protein sequence ID" value="KAE9404673.1"/>
    <property type="molecule type" value="Genomic_DNA"/>
</dbReference>
<accession>A0A6A4I3Y6</accession>
<reference evidence="2" key="1">
    <citation type="journal article" date="2019" name="Environ. Microbiol.">
        <title>Fungal ecological strategies reflected in gene transcription - a case study of two litter decomposers.</title>
        <authorList>
            <person name="Barbi F."/>
            <person name="Kohler A."/>
            <person name="Barry K."/>
            <person name="Baskaran P."/>
            <person name="Daum C."/>
            <person name="Fauchery L."/>
            <person name="Ihrmark K."/>
            <person name="Kuo A."/>
            <person name="LaButti K."/>
            <person name="Lipzen A."/>
            <person name="Morin E."/>
            <person name="Grigoriev I.V."/>
            <person name="Henrissat B."/>
            <person name="Lindahl B."/>
            <person name="Martin F."/>
        </authorList>
    </citation>
    <scope>NUCLEOTIDE SEQUENCE</scope>
    <source>
        <strain evidence="2">JB14</strain>
    </source>
</reference>
<proteinExistence type="predicted"/>
<evidence type="ECO:0000313" key="3">
    <source>
        <dbReference type="Proteomes" id="UP000799118"/>
    </source>
</evidence>
<feature type="signal peptide" evidence="1">
    <location>
        <begin position="1"/>
        <end position="24"/>
    </location>
</feature>
<dbReference type="PANTHER" id="PTHR35567:SF1">
    <property type="entry name" value="CONSERVED FUNGAL PROTEIN (AFU_ORTHOLOGUE AFUA_1G14230)"/>
    <property type="match status" value="1"/>
</dbReference>
<feature type="chain" id="PRO_5025410633" description="Malate dehydrogenase" evidence="1">
    <location>
        <begin position="25"/>
        <end position="271"/>
    </location>
</feature>
<keyword evidence="1" id="KW-0732">Signal</keyword>
<evidence type="ECO:0000256" key="1">
    <source>
        <dbReference type="SAM" id="SignalP"/>
    </source>
</evidence>
<gene>
    <name evidence="2" type="ORF">BT96DRAFT_813367</name>
</gene>
<keyword evidence="3" id="KW-1185">Reference proteome</keyword>
<dbReference type="PANTHER" id="PTHR35567">
    <property type="entry name" value="MALATE DEHYDROGENASE (AFU_ORTHOLOGUE AFUA_2G13800)"/>
    <property type="match status" value="1"/>
</dbReference>
<name>A0A6A4I3Y6_9AGAR</name>
<evidence type="ECO:0000313" key="2">
    <source>
        <dbReference type="EMBL" id="KAE9404673.1"/>
    </source>
</evidence>
<dbReference type="Proteomes" id="UP000799118">
    <property type="component" value="Unassembled WGS sequence"/>
</dbReference>